<evidence type="ECO:0000313" key="2">
    <source>
        <dbReference type="EMBL" id="MCP9290179.1"/>
    </source>
</evidence>
<evidence type="ECO:0000313" key="3">
    <source>
        <dbReference type="Proteomes" id="UP001139125"/>
    </source>
</evidence>
<dbReference type="InterPro" id="IPR032820">
    <property type="entry name" value="ATPase_put"/>
</dbReference>
<sequence length="75" mass="8375">MLHNLLPDKYAEYVGLGLEIAVSMALPIVGGYYLDQYFELTPWLTLTGVLVGMGNFGLMIARIAKKLNQQDNDKK</sequence>
<protein>
    <submittedName>
        <fullName evidence="2">AtpZ/AtpI family protein</fullName>
    </submittedName>
</protein>
<dbReference type="Proteomes" id="UP001139125">
    <property type="component" value="Unassembled WGS sequence"/>
</dbReference>
<proteinExistence type="predicted"/>
<keyword evidence="1" id="KW-0812">Transmembrane</keyword>
<name>A0A9X2L0T5_9BACT</name>
<accession>A0A9X2L0T5</accession>
<gene>
    <name evidence="2" type="ORF">NM125_01140</name>
</gene>
<keyword evidence="1" id="KW-1133">Transmembrane helix</keyword>
<reference evidence="2" key="1">
    <citation type="submission" date="2022-06" db="EMBL/GenBank/DDBJ databases">
        <title>Gracilimonas sp. CAU 1638 isolated from sea sediment.</title>
        <authorList>
            <person name="Kim W."/>
        </authorList>
    </citation>
    <scope>NUCLEOTIDE SEQUENCE</scope>
    <source>
        <strain evidence="2">CAU 1638</strain>
    </source>
</reference>
<dbReference type="Pfam" id="PF09527">
    <property type="entry name" value="ATPase_gene1"/>
    <property type="match status" value="1"/>
</dbReference>
<comment type="caution">
    <text evidence="2">The sequence shown here is derived from an EMBL/GenBank/DDBJ whole genome shotgun (WGS) entry which is preliminary data.</text>
</comment>
<organism evidence="2 3">
    <name type="scientific">Gracilimonas sediminicola</name>
    <dbReference type="NCBI Taxonomy" id="2952158"/>
    <lineage>
        <taxon>Bacteria</taxon>
        <taxon>Pseudomonadati</taxon>
        <taxon>Balneolota</taxon>
        <taxon>Balneolia</taxon>
        <taxon>Balneolales</taxon>
        <taxon>Balneolaceae</taxon>
        <taxon>Gracilimonas</taxon>
    </lineage>
</organism>
<keyword evidence="1" id="KW-0472">Membrane</keyword>
<evidence type="ECO:0000256" key="1">
    <source>
        <dbReference type="SAM" id="Phobius"/>
    </source>
</evidence>
<feature type="transmembrane region" description="Helical" evidence="1">
    <location>
        <begin position="12"/>
        <end position="34"/>
    </location>
</feature>
<keyword evidence="3" id="KW-1185">Reference proteome</keyword>
<dbReference type="RefSeq" id="WP_255132021.1">
    <property type="nucleotide sequence ID" value="NZ_JANDBC010000001.1"/>
</dbReference>
<feature type="transmembrane region" description="Helical" evidence="1">
    <location>
        <begin position="40"/>
        <end position="61"/>
    </location>
</feature>
<dbReference type="EMBL" id="JANDBC010000001">
    <property type="protein sequence ID" value="MCP9290179.1"/>
    <property type="molecule type" value="Genomic_DNA"/>
</dbReference>
<dbReference type="AlphaFoldDB" id="A0A9X2L0T5"/>